<proteinExistence type="predicted"/>
<dbReference type="Proteomes" id="UP001501074">
    <property type="component" value="Unassembled WGS sequence"/>
</dbReference>
<name>A0ABP7AKL3_9ACTN</name>
<evidence type="ECO:0000259" key="2">
    <source>
        <dbReference type="Pfam" id="PF03476"/>
    </source>
</evidence>
<reference evidence="4" key="1">
    <citation type="journal article" date="2019" name="Int. J. Syst. Evol. Microbiol.">
        <title>The Global Catalogue of Microorganisms (GCM) 10K type strain sequencing project: providing services to taxonomists for standard genome sequencing and annotation.</title>
        <authorList>
            <consortium name="The Broad Institute Genomics Platform"/>
            <consortium name="The Broad Institute Genome Sequencing Center for Infectious Disease"/>
            <person name="Wu L."/>
            <person name="Ma J."/>
        </authorList>
    </citation>
    <scope>NUCLEOTIDE SEQUENCE [LARGE SCALE GENOMIC DNA]</scope>
    <source>
        <strain evidence="4">JCM 16902</strain>
    </source>
</reference>
<dbReference type="InterPro" id="IPR005303">
    <property type="entry name" value="MOCOS_middle"/>
</dbReference>
<gene>
    <name evidence="3" type="ORF">GCM10022223_61010</name>
</gene>
<evidence type="ECO:0000313" key="4">
    <source>
        <dbReference type="Proteomes" id="UP001501074"/>
    </source>
</evidence>
<dbReference type="RefSeq" id="WP_231489267.1">
    <property type="nucleotide sequence ID" value="NZ_BAAAZO010000012.1"/>
</dbReference>
<accession>A0ABP7AKL3</accession>
<evidence type="ECO:0000313" key="3">
    <source>
        <dbReference type="EMBL" id="GAA3634493.1"/>
    </source>
</evidence>
<organism evidence="3 4">
    <name type="scientific">Kineosporia mesophila</name>
    <dbReference type="NCBI Taxonomy" id="566012"/>
    <lineage>
        <taxon>Bacteria</taxon>
        <taxon>Bacillati</taxon>
        <taxon>Actinomycetota</taxon>
        <taxon>Actinomycetes</taxon>
        <taxon>Kineosporiales</taxon>
        <taxon>Kineosporiaceae</taxon>
        <taxon>Kineosporia</taxon>
    </lineage>
</organism>
<sequence>MVEDACVGRVAAIFRYPVKSMAAEPLESADVSQHGLSGNRRWAFVRPGLEENGFPWLTLRRRNGLNSYRPRWSDPARPDQSGGLVHTPADTELEITSPELADELGRR</sequence>
<comment type="caution">
    <text evidence="3">The sequence shown here is derived from an EMBL/GenBank/DDBJ whole genome shotgun (WGS) entry which is preliminary data.</text>
</comment>
<feature type="domain" description="Molybdenum cofactor sulfurase middle" evidence="2">
    <location>
        <begin position="7"/>
        <end position="72"/>
    </location>
</feature>
<protein>
    <recommendedName>
        <fullName evidence="2">Molybdenum cofactor sulfurase middle domain-containing protein</fullName>
    </recommendedName>
</protein>
<evidence type="ECO:0000256" key="1">
    <source>
        <dbReference type="SAM" id="MobiDB-lite"/>
    </source>
</evidence>
<dbReference type="Pfam" id="PF03476">
    <property type="entry name" value="MOSC_N"/>
    <property type="match status" value="1"/>
</dbReference>
<dbReference type="EMBL" id="BAAAZO010000012">
    <property type="protein sequence ID" value="GAA3634493.1"/>
    <property type="molecule type" value="Genomic_DNA"/>
</dbReference>
<feature type="region of interest" description="Disordered" evidence="1">
    <location>
        <begin position="68"/>
        <end position="107"/>
    </location>
</feature>
<keyword evidence="4" id="KW-1185">Reference proteome</keyword>